<dbReference type="PANTHER" id="PTHR11941">
    <property type="entry name" value="ENOYL-COA HYDRATASE-RELATED"/>
    <property type="match status" value="1"/>
</dbReference>
<dbReference type="InterPro" id="IPR001753">
    <property type="entry name" value="Enoyl-CoA_hydra/iso"/>
</dbReference>
<dbReference type="InterPro" id="IPR029045">
    <property type="entry name" value="ClpP/crotonase-like_dom_sf"/>
</dbReference>
<dbReference type="NCBIfam" id="NF006452">
    <property type="entry name" value="PRK08788.1"/>
    <property type="match status" value="1"/>
</dbReference>
<dbReference type="CDD" id="cd06558">
    <property type="entry name" value="crotonase-like"/>
    <property type="match status" value="1"/>
</dbReference>
<dbReference type="STRING" id="1123272.SAMN02745824_2670"/>
<evidence type="ECO:0000313" key="1">
    <source>
        <dbReference type="EMBL" id="SIO02333.1"/>
    </source>
</evidence>
<dbReference type="Gene3D" id="6.20.390.30">
    <property type="match status" value="1"/>
</dbReference>
<keyword evidence="2" id="KW-1185">Reference proteome</keyword>
<accession>A0A1N6G491</accession>
<evidence type="ECO:0000313" key="2">
    <source>
        <dbReference type="Proteomes" id="UP000185192"/>
    </source>
</evidence>
<gene>
    <name evidence="1" type="ORF">SAMN02745824_2670</name>
</gene>
<dbReference type="PANTHER" id="PTHR11941:SF54">
    <property type="entry name" value="ENOYL-COA HYDRATASE, MITOCHONDRIAL"/>
    <property type="match status" value="1"/>
</dbReference>
<dbReference type="GO" id="GO:0006635">
    <property type="term" value="P:fatty acid beta-oxidation"/>
    <property type="evidence" value="ECO:0007669"/>
    <property type="project" value="TreeGrafter"/>
</dbReference>
<sequence>MEFRGRAANDREQNALFDTTESLIQSDPVYGSDILDQKFNEIELRFDRSDQIFWCFMNQKSRPSYTYELGDEIQSVQDWINTNYGFDVTNSRDPLRYFVCGSRTPGIYNLGGDLKHFADCIRRRDLGALRKYARTCVHMQHANSTGFGAPIITMALVQGDALGGGFEHALAFDIIVAEKSARLGLPEILFNLFPGMGAYSFLRQRLGRQDTERFILEGKLFTAEELYEMGVVDILAEDGEGEAAIINYTRQNDKRFHAERAVYRARKITNPVSLDELLEVTDMWAETALYLEDADVRKMERLALAQERRIQRSLRAV</sequence>
<dbReference type="Proteomes" id="UP000185192">
    <property type="component" value="Unassembled WGS sequence"/>
</dbReference>
<dbReference type="Pfam" id="PF00378">
    <property type="entry name" value="ECH_1"/>
    <property type="match status" value="1"/>
</dbReference>
<organism evidence="1 2">
    <name type="scientific">Parasphingorhabdus marina DSM 22363</name>
    <dbReference type="NCBI Taxonomy" id="1123272"/>
    <lineage>
        <taxon>Bacteria</taxon>
        <taxon>Pseudomonadati</taxon>
        <taxon>Pseudomonadota</taxon>
        <taxon>Alphaproteobacteria</taxon>
        <taxon>Sphingomonadales</taxon>
        <taxon>Sphingomonadaceae</taxon>
        <taxon>Parasphingorhabdus</taxon>
    </lineage>
</organism>
<dbReference type="RefSeq" id="WP_074205663.1">
    <property type="nucleotide sequence ID" value="NZ_FSQW01000002.1"/>
</dbReference>
<dbReference type="Gene3D" id="3.90.226.10">
    <property type="entry name" value="2-enoyl-CoA Hydratase, Chain A, domain 1"/>
    <property type="match status" value="1"/>
</dbReference>
<reference evidence="2" key="1">
    <citation type="submission" date="2016-11" db="EMBL/GenBank/DDBJ databases">
        <authorList>
            <person name="Varghese N."/>
            <person name="Submissions S."/>
        </authorList>
    </citation>
    <scope>NUCLEOTIDE SEQUENCE [LARGE SCALE GENOMIC DNA]</scope>
    <source>
        <strain evidence="2">DSM 22363</strain>
    </source>
</reference>
<dbReference type="OrthoDB" id="9802362at2"/>
<protein>
    <submittedName>
        <fullName evidence="1">DSF synthase</fullName>
    </submittedName>
</protein>
<name>A0A1N6G491_9SPHN</name>
<dbReference type="SUPFAM" id="SSF52096">
    <property type="entry name" value="ClpP/crotonase"/>
    <property type="match status" value="1"/>
</dbReference>
<dbReference type="GO" id="GO:0003824">
    <property type="term" value="F:catalytic activity"/>
    <property type="evidence" value="ECO:0007669"/>
    <property type="project" value="UniProtKB-ARBA"/>
</dbReference>
<dbReference type="EMBL" id="FSQW01000002">
    <property type="protein sequence ID" value="SIO02333.1"/>
    <property type="molecule type" value="Genomic_DNA"/>
</dbReference>
<proteinExistence type="predicted"/>
<dbReference type="AlphaFoldDB" id="A0A1N6G491"/>